<dbReference type="NCBIfam" id="TIGR00756">
    <property type="entry name" value="PPR"/>
    <property type="match status" value="1"/>
</dbReference>
<evidence type="ECO:0008006" key="7">
    <source>
        <dbReference type="Google" id="ProtNLM"/>
    </source>
</evidence>
<dbReference type="PANTHER" id="PTHR47926:SF435">
    <property type="entry name" value="PENTACOTRIPEPTIDE-REPEAT REGION OF PRORP DOMAIN-CONTAINING PROTEIN"/>
    <property type="match status" value="1"/>
</dbReference>
<comment type="caution">
    <text evidence="5">The sequence shown here is derived from an EMBL/GenBank/DDBJ whole genome shotgun (WGS) entry which is preliminary data.</text>
</comment>
<dbReference type="PROSITE" id="PS51375">
    <property type="entry name" value="PPR"/>
    <property type="match status" value="1"/>
</dbReference>
<gene>
    <name evidence="5" type="primary">gb29650</name>
    <name evidence="5" type="ORF">PR202_gb29650</name>
</gene>
<organism evidence="5 6">
    <name type="scientific">Eleusine coracana subsp. coracana</name>
    <dbReference type="NCBI Taxonomy" id="191504"/>
    <lineage>
        <taxon>Eukaryota</taxon>
        <taxon>Viridiplantae</taxon>
        <taxon>Streptophyta</taxon>
        <taxon>Embryophyta</taxon>
        <taxon>Tracheophyta</taxon>
        <taxon>Spermatophyta</taxon>
        <taxon>Magnoliopsida</taxon>
        <taxon>Liliopsida</taxon>
        <taxon>Poales</taxon>
        <taxon>Poaceae</taxon>
        <taxon>PACMAD clade</taxon>
        <taxon>Chloridoideae</taxon>
        <taxon>Cynodonteae</taxon>
        <taxon>Eleusininae</taxon>
        <taxon>Eleusine</taxon>
    </lineage>
</organism>
<dbReference type="PANTHER" id="PTHR47926">
    <property type="entry name" value="PENTATRICOPEPTIDE REPEAT-CONTAINING PROTEIN"/>
    <property type="match status" value="1"/>
</dbReference>
<dbReference type="Gene3D" id="1.25.40.10">
    <property type="entry name" value="Tetratricopeptide repeat domain"/>
    <property type="match status" value="1"/>
</dbReference>
<sequence>MVARWIWCRGESSFLKHGTNDDIIYLFNLFRSDCSENSDEFILASILNACANSALIRQCRCIHSLVFRTEHSRRFCVASALVDAYAKCGDIAAAESAFTAVSSETDDDILYNTMLTAYANHGLIEEALSLYQEMANLQLAPTPATFAAVISACSHLRLVEQGKLLFSSMLFEQGMNPTRANYDRSSGTERSPSGSKRRY</sequence>
<evidence type="ECO:0000256" key="3">
    <source>
        <dbReference type="PROSITE-ProRule" id="PRU00708"/>
    </source>
</evidence>
<dbReference type="InterPro" id="IPR002885">
    <property type="entry name" value="PPR_rpt"/>
</dbReference>
<dbReference type="InterPro" id="IPR046960">
    <property type="entry name" value="PPR_At4g14850-like_plant"/>
</dbReference>
<dbReference type="EMBL" id="BQKI01000123">
    <property type="protein sequence ID" value="GJN40439.1"/>
    <property type="molecule type" value="Genomic_DNA"/>
</dbReference>
<reference evidence="5" key="1">
    <citation type="journal article" date="2018" name="DNA Res.">
        <title>Multiple hybrid de novo genome assembly of finger millet, an orphan allotetraploid crop.</title>
        <authorList>
            <person name="Hatakeyama M."/>
            <person name="Aluri S."/>
            <person name="Balachadran M.T."/>
            <person name="Sivarajan S.R."/>
            <person name="Patrignani A."/>
            <person name="Gruter S."/>
            <person name="Poveda L."/>
            <person name="Shimizu-Inatsugi R."/>
            <person name="Baeten J."/>
            <person name="Francoijs K.J."/>
            <person name="Nataraja K.N."/>
            <person name="Reddy Y.A.N."/>
            <person name="Phadnis S."/>
            <person name="Ravikumar R.L."/>
            <person name="Schlapbach R."/>
            <person name="Sreeman S.M."/>
            <person name="Shimizu K.K."/>
        </authorList>
    </citation>
    <scope>NUCLEOTIDE SEQUENCE</scope>
</reference>
<feature type="region of interest" description="Disordered" evidence="4">
    <location>
        <begin position="177"/>
        <end position="199"/>
    </location>
</feature>
<dbReference type="InterPro" id="IPR011990">
    <property type="entry name" value="TPR-like_helical_dom_sf"/>
</dbReference>
<evidence type="ECO:0000256" key="4">
    <source>
        <dbReference type="SAM" id="MobiDB-lite"/>
    </source>
</evidence>
<accession>A0AAV5FXJ8</accession>
<dbReference type="GO" id="GO:0003723">
    <property type="term" value="F:RNA binding"/>
    <property type="evidence" value="ECO:0007669"/>
    <property type="project" value="InterPro"/>
</dbReference>
<dbReference type="Pfam" id="PF13041">
    <property type="entry name" value="PPR_2"/>
    <property type="match status" value="1"/>
</dbReference>
<keyword evidence="2" id="KW-0809">Transit peptide</keyword>
<evidence type="ECO:0000313" key="5">
    <source>
        <dbReference type="EMBL" id="GJN40439.1"/>
    </source>
</evidence>
<keyword evidence="1" id="KW-0677">Repeat</keyword>
<dbReference type="Proteomes" id="UP001054889">
    <property type="component" value="Unassembled WGS sequence"/>
</dbReference>
<dbReference type="AlphaFoldDB" id="A0AAV5FXJ8"/>
<proteinExistence type="predicted"/>
<evidence type="ECO:0000256" key="2">
    <source>
        <dbReference type="ARBA" id="ARBA00022946"/>
    </source>
</evidence>
<reference evidence="5" key="2">
    <citation type="submission" date="2021-12" db="EMBL/GenBank/DDBJ databases">
        <title>Resequencing data analysis of finger millet.</title>
        <authorList>
            <person name="Hatakeyama M."/>
            <person name="Aluri S."/>
            <person name="Balachadran M.T."/>
            <person name="Sivarajan S.R."/>
            <person name="Poveda L."/>
            <person name="Shimizu-Inatsugi R."/>
            <person name="Schlapbach R."/>
            <person name="Sreeman S.M."/>
            <person name="Shimizu K.K."/>
        </authorList>
    </citation>
    <scope>NUCLEOTIDE SEQUENCE</scope>
</reference>
<name>A0AAV5FXJ8_ELECO</name>
<evidence type="ECO:0000256" key="1">
    <source>
        <dbReference type="ARBA" id="ARBA00022737"/>
    </source>
</evidence>
<feature type="repeat" description="PPR" evidence="3">
    <location>
        <begin position="107"/>
        <end position="141"/>
    </location>
</feature>
<protein>
    <recommendedName>
        <fullName evidence="7">Pentatricopeptide repeat-containing protein</fullName>
    </recommendedName>
</protein>
<dbReference type="GO" id="GO:0009451">
    <property type="term" value="P:RNA modification"/>
    <property type="evidence" value="ECO:0007669"/>
    <property type="project" value="InterPro"/>
</dbReference>
<evidence type="ECO:0000313" key="6">
    <source>
        <dbReference type="Proteomes" id="UP001054889"/>
    </source>
</evidence>
<keyword evidence="6" id="KW-1185">Reference proteome</keyword>